<evidence type="ECO:0000256" key="2">
    <source>
        <dbReference type="ARBA" id="ARBA00022692"/>
    </source>
</evidence>
<dbReference type="STRING" id="983506.L8XB04"/>
<feature type="transmembrane region" description="Helical" evidence="5">
    <location>
        <begin position="559"/>
        <end position="580"/>
    </location>
</feature>
<evidence type="ECO:0000256" key="3">
    <source>
        <dbReference type="ARBA" id="ARBA00022989"/>
    </source>
</evidence>
<evidence type="ECO:0000313" key="7">
    <source>
        <dbReference type="EMBL" id="ELU45864.1"/>
    </source>
</evidence>
<gene>
    <name evidence="7" type="ORF">AG1IA_00102</name>
</gene>
<feature type="transmembrane region" description="Helical" evidence="5">
    <location>
        <begin position="283"/>
        <end position="304"/>
    </location>
</feature>
<feature type="transmembrane region" description="Helical" evidence="5">
    <location>
        <begin position="427"/>
        <end position="446"/>
    </location>
</feature>
<evidence type="ECO:0000313" key="8">
    <source>
        <dbReference type="Proteomes" id="UP000011668"/>
    </source>
</evidence>
<dbReference type="AlphaFoldDB" id="L8XB04"/>
<dbReference type="GO" id="GO:0022857">
    <property type="term" value="F:transmembrane transporter activity"/>
    <property type="evidence" value="ECO:0007669"/>
    <property type="project" value="InterPro"/>
</dbReference>
<feature type="transmembrane region" description="Helical" evidence="5">
    <location>
        <begin position="491"/>
        <end position="511"/>
    </location>
</feature>
<keyword evidence="8" id="KW-1185">Reference proteome</keyword>
<feature type="transmembrane region" description="Helical" evidence="5">
    <location>
        <begin position="627"/>
        <end position="649"/>
    </location>
</feature>
<dbReference type="CDD" id="cd17502">
    <property type="entry name" value="MFS_Azr1_MDR_like"/>
    <property type="match status" value="1"/>
</dbReference>
<keyword evidence="2 5" id="KW-0812">Transmembrane</keyword>
<feature type="transmembrane region" description="Helical" evidence="5">
    <location>
        <begin position="466"/>
        <end position="484"/>
    </location>
</feature>
<dbReference type="OrthoDB" id="10021397at2759"/>
<comment type="caution">
    <text evidence="7">The sequence shown here is derived from an EMBL/GenBank/DDBJ whole genome shotgun (WGS) entry which is preliminary data.</text>
</comment>
<feature type="transmembrane region" description="Helical" evidence="5">
    <location>
        <begin position="193"/>
        <end position="212"/>
    </location>
</feature>
<dbReference type="Pfam" id="PF07690">
    <property type="entry name" value="MFS_1"/>
    <property type="match status" value="1"/>
</dbReference>
<dbReference type="InterPro" id="IPR036259">
    <property type="entry name" value="MFS_trans_sf"/>
</dbReference>
<dbReference type="Gene3D" id="1.20.1250.20">
    <property type="entry name" value="MFS general substrate transporter like domains"/>
    <property type="match status" value="1"/>
</dbReference>
<keyword evidence="3 5" id="KW-1133">Transmembrane helix</keyword>
<dbReference type="PRINTS" id="PR01036">
    <property type="entry name" value="TCRTETB"/>
</dbReference>
<keyword evidence="4 5" id="KW-0472">Membrane</keyword>
<dbReference type="GO" id="GO:0005886">
    <property type="term" value="C:plasma membrane"/>
    <property type="evidence" value="ECO:0007669"/>
    <property type="project" value="TreeGrafter"/>
</dbReference>
<comment type="subcellular location">
    <subcellularLocation>
        <location evidence="1">Membrane</location>
        <topology evidence="1">Multi-pass membrane protein</topology>
    </subcellularLocation>
</comment>
<evidence type="ECO:0000256" key="5">
    <source>
        <dbReference type="SAM" id="Phobius"/>
    </source>
</evidence>
<feature type="domain" description="Major facilitator superfamily (MFS) profile" evidence="6">
    <location>
        <begin position="142"/>
        <end position="654"/>
    </location>
</feature>
<protein>
    <submittedName>
        <fullName evidence="7">Transporter</fullName>
    </submittedName>
</protein>
<evidence type="ECO:0000259" key="6">
    <source>
        <dbReference type="PROSITE" id="PS50850"/>
    </source>
</evidence>
<dbReference type="SUPFAM" id="SSF103473">
    <property type="entry name" value="MFS general substrate transporter"/>
    <property type="match status" value="1"/>
</dbReference>
<dbReference type="InterPro" id="IPR011701">
    <property type="entry name" value="MFS"/>
</dbReference>
<dbReference type="HOGENOM" id="CLU_349556_0_0_1"/>
<feature type="transmembrane region" description="Helical" evidence="5">
    <location>
        <begin position="224"/>
        <end position="244"/>
    </location>
</feature>
<dbReference type="PANTHER" id="PTHR23501">
    <property type="entry name" value="MAJOR FACILITATOR SUPERFAMILY"/>
    <property type="match status" value="1"/>
</dbReference>
<feature type="transmembrane region" description="Helical" evidence="5">
    <location>
        <begin position="250"/>
        <end position="271"/>
    </location>
</feature>
<sequence>MVTHLFKATAILIGVKEQRDAIARVHGAIWFSWRAEDRVYGFAREIGHELLTRGFRPDCDLVHADLISYPIHGVGTHEYWNYWNTRRPYVWVRELLRMLSRRLSDSAHVVPAIFPETRQMESRHAAGGSAHFCGSGSTSPAYLAMSSNKLPVDTLSPTLVKSNDYDEKRESIAPTEAPTVVDDEGRYLSGMRLFAVFTASGYFLTQAGLMLTYGQLLSIASTKWVYLAAVVLFEIGSLFCAVAPNMEFLIFGRAFAGVGAAGIFVSVLSIIAQVTRLEQRPALFGTFGAVFALSSVVGPLLGGAFTDHVSWRWCFYINLPFGAITVVTIIFLTPNRAPLGGDQYEGKTTLQKWISLDWAGSILALGMVTALLLPLQWGGNERPWNDKVVIALFCVFGVLLPAFIAWEYKLGDRAIMRTSMFRRRTQIGTCLEAFFVMLALLLGTYYLPIYFQVAKGHSATRSGIDILPFMLSVVIAAGGSGGVINSTGRYWPFLVGSPLLISVGSGLLYTLDINSGSGKEIGFQILLGVGIGGALQNTVIAIQAEYAHEEELIPQGSSLVTFTQLIGGIIGIAIAGSILANQMIKYLAIYAPDLPQEVANAVRQSVSLIFTLPAEQQEPVIRAYLKALNSVFLIGVPTGVLASLSALFVKNYNLKAMGIKPGAAAAYAARIDIESKMHIKTTRFILPPELDIVLSNLTLSSSTTIQIVTDTNYFQGSMAPTYRLGLYIGCGTIDTYIISRGRSFKVPELSPAKLDVALVNGQPSPISAGVKVLAVFCGETALISWALRAAIRIGTLSTRGAPAVHD</sequence>
<evidence type="ECO:0000256" key="4">
    <source>
        <dbReference type="ARBA" id="ARBA00023136"/>
    </source>
</evidence>
<dbReference type="Proteomes" id="UP000011668">
    <property type="component" value="Unassembled WGS sequence"/>
</dbReference>
<dbReference type="PANTHER" id="PTHR23501:SF198">
    <property type="entry name" value="AZOLE RESISTANCE PROTEIN 1-RELATED"/>
    <property type="match status" value="1"/>
</dbReference>
<reference evidence="7 8" key="1">
    <citation type="journal article" date="2013" name="Nat. Commun.">
        <title>The evolution and pathogenic mechanisms of the rice sheath blight pathogen.</title>
        <authorList>
            <person name="Zheng A."/>
            <person name="Lin R."/>
            <person name="Xu L."/>
            <person name="Qin P."/>
            <person name="Tang C."/>
            <person name="Ai P."/>
            <person name="Zhang D."/>
            <person name="Liu Y."/>
            <person name="Sun Z."/>
            <person name="Feng H."/>
            <person name="Wang Y."/>
            <person name="Chen Y."/>
            <person name="Liang X."/>
            <person name="Fu R."/>
            <person name="Li Q."/>
            <person name="Zhang J."/>
            <person name="Yu X."/>
            <person name="Xie Z."/>
            <person name="Ding L."/>
            <person name="Guan P."/>
            <person name="Tang J."/>
            <person name="Liang Y."/>
            <person name="Wang S."/>
            <person name="Deng Q."/>
            <person name="Li S."/>
            <person name="Zhu J."/>
            <person name="Wang L."/>
            <person name="Liu H."/>
            <person name="Li P."/>
        </authorList>
    </citation>
    <scope>NUCLEOTIDE SEQUENCE [LARGE SCALE GENOMIC DNA]</scope>
    <source>
        <strain evidence="8">AG-1 IA</strain>
    </source>
</reference>
<organism evidence="7 8">
    <name type="scientific">Thanatephorus cucumeris (strain AG1-IA)</name>
    <name type="common">Rice sheath blight fungus</name>
    <name type="synonym">Rhizoctonia solani</name>
    <dbReference type="NCBI Taxonomy" id="983506"/>
    <lineage>
        <taxon>Eukaryota</taxon>
        <taxon>Fungi</taxon>
        <taxon>Dikarya</taxon>
        <taxon>Basidiomycota</taxon>
        <taxon>Agaricomycotina</taxon>
        <taxon>Agaricomycetes</taxon>
        <taxon>Cantharellales</taxon>
        <taxon>Ceratobasidiaceae</taxon>
        <taxon>Rhizoctonia</taxon>
        <taxon>Rhizoctonia solani AG-1</taxon>
    </lineage>
</organism>
<evidence type="ECO:0000256" key="1">
    <source>
        <dbReference type="ARBA" id="ARBA00004141"/>
    </source>
</evidence>
<dbReference type="Gene3D" id="1.20.1720.10">
    <property type="entry name" value="Multidrug resistance protein D"/>
    <property type="match status" value="1"/>
</dbReference>
<accession>L8XB04</accession>
<proteinExistence type="predicted"/>
<dbReference type="OMA" id="ILANQMI"/>
<feature type="transmembrane region" description="Helical" evidence="5">
    <location>
        <begin position="353"/>
        <end position="376"/>
    </location>
</feature>
<name>L8XB04_THACA</name>
<feature type="transmembrane region" description="Helical" evidence="5">
    <location>
        <begin position="388"/>
        <end position="406"/>
    </location>
</feature>
<feature type="transmembrane region" description="Helical" evidence="5">
    <location>
        <begin position="310"/>
        <end position="332"/>
    </location>
</feature>
<dbReference type="InterPro" id="IPR020846">
    <property type="entry name" value="MFS_dom"/>
</dbReference>
<dbReference type="PROSITE" id="PS50850">
    <property type="entry name" value="MFS"/>
    <property type="match status" value="1"/>
</dbReference>
<dbReference type="EMBL" id="AFRT01000027">
    <property type="protein sequence ID" value="ELU45864.1"/>
    <property type="molecule type" value="Genomic_DNA"/>
</dbReference>